<dbReference type="GeneID" id="25906946"/>
<organism evidence="3 4">
    <name type="scientific">Sphaeroforma arctica JP610</name>
    <dbReference type="NCBI Taxonomy" id="667725"/>
    <lineage>
        <taxon>Eukaryota</taxon>
        <taxon>Ichthyosporea</taxon>
        <taxon>Ichthyophonida</taxon>
        <taxon>Sphaeroforma</taxon>
    </lineage>
</organism>
<dbReference type="AlphaFoldDB" id="A0A0L0FWL7"/>
<sequence length="336" mass="37647">MLAYFNRPILTHLNVCVVLQRDTAQSLVDELKKVSADLEKEITAHDETKSKLDEIETQLSEHTQKSTTLQEQYERVAIELAQSSATAKNAGASSDMLSLEMADHVRTAAKLRAQLAENEALVIEMPALKEKLAKKEALLKKASEATKKLKALVKQSRAETVEEREKAKQTADREQQHLDTVNTLQTALDDLKLDLAQALADHAKINNRCEILNETIKRQRREAEDNDRATLDNLEKIKQQLKETTIEFENYKTRAQSVLRQKDLAADTLASAANPAEGSIFNSLGVTSNSEETKTMCSHASPMVFGFRVLGFKGFASLRHGKRNIRCTLTHTKRTH</sequence>
<keyword evidence="4" id="KW-1185">Reference proteome</keyword>
<evidence type="ECO:0000313" key="3">
    <source>
        <dbReference type="EMBL" id="KNC81230.1"/>
    </source>
</evidence>
<dbReference type="EMBL" id="KQ242055">
    <property type="protein sequence ID" value="KNC81230.1"/>
    <property type="molecule type" value="Genomic_DNA"/>
</dbReference>
<proteinExistence type="predicted"/>
<accession>A0A0L0FWL7</accession>
<name>A0A0L0FWL7_9EUKA</name>
<keyword evidence="1" id="KW-0175">Coiled coil</keyword>
<gene>
    <name evidence="3" type="ORF">SARC_06442</name>
</gene>
<reference evidence="3 4" key="1">
    <citation type="submission" date="2011-02" db="EMBL/GenBank/DDBJ databases">
        <title>The Genome Sequence of Sphaeroforma arctica JP610.</title>
        <authorList>
            <consortium name="The Broad Institute Genome Sequencing Platform"/>
            <person name="Russ C."/>
            <person name="Cuomo C."/>
            <person name="Young S.K."/>
            <person name="Zeng Q."/>
            <person name="Gargeya S."/>
            <person name="Alvarado L."/>
            <person name="Berlin A."/>
            <person name="Chapman S.B."/>
            <person name="Chen Z."/>
            <person name="Freedman E."/>
            <person name="Gellesch M."/>
            <person name="Goldberg J."/>
            <person name="Griggs A."/>
            <person name="Gujja S."/>
            <person name="Heilman E."/>
            <person name="Heiman D."/>
            <person name="Howarth C."/>
            <person name="Mehta T."/>
            <person name="Neiman D."/>
            <person name="Pearson M."/>
            <person name="Roberts A."/>
            <person name="Saif S."/>
            <person name="Shea T."/>
            <person name="Shenoy N."/>
            <person name="Sisk P."/>
            <person name="Stolte C."/>
            <person name="Sykes S."/>
            <person name="White J."/>
            <person name="Yandava C."/>
            <person name="Burger G."/>
            <person name="Gray M.W."/>
            <person name="Holland P.W.H."/>
            <person name="King N."/>
            <person name="Lang F.B.F."/>
            <person name="Roger A.J."/>
            <person name="Ruiz-Trillo I."/>
            <person name="Haas B."/>
            <person name="Nusbaum C."/>
            <person name="Birren B."/>
        </authorList>
    </citation>
    <scope>NUCLEOTIDE SEQUENCE [LARGE SCALE GENOMIC DNA]</scope>
    <source>
        <strain evidence="3 4">JP610</strain>
    </source>
</reference>
<dbReference type="RefSeq" id="XP_014155132.1">
    <property type="nucleotide sequence ID" value="XM_014299657.1"/>
</dbReference>
<feature type="region of interest" description="Disordered" evidence="2">
    <location>
        <begin position="157"/>
        <end position="177"/>
    </location>
</feature>
<evidence type="ECO:0000313" key="4">
    <source>
        <dbReference type="Proteomes" id="UP000054560"/>
    </source>
</evidence>
<evidence type="ECO:0000256" key="1">
    <source>
        <dbReference type="SAM" id="Coils"/>
    </source>
</evidence>
<protein>
    <submittedName>
        <fullName evidence="3">Uncharacterized protein</fullName>
    </submittedName>
</protein>
<evidence type="ECO:0000256" key="2">
    <source>
        <dbReference type="SAM" id="MobiDB-lite"/>
    </source>
</evidence>
<dbReference type="Proteomes" id="UP000054560">
    <property type="component" value="Unassembled WGS sequence"/>
</dbReference>
<feature type="coiled-coil region" evidence="1">
    <location>
        <begin position="21"/>
        <end position="72"/>
    </location>
</feature>